<evidence type="ECO:0000259" key="4">
    <source>
        <dbReference type="Pfam" id="PF06580"/>
    </source>
</evidence>
<keyword evidence="5" id="KW-0418">Kinase</keyword>
<comment type="caution">
    <text evidence="5">The sequence shown here is derived from an EMBL/GenBank/DDBJ whole genome shotgun (WGS) entry which is preliminary data.</text>
</comment>
<name>A0ABR7TVC6_9BACT</name>
<feature type="signal peptide" evidence="2">
    <location>
        <begin position="1"/>
        <end position="19"/>
    </location>
</feature>
<dbReference type="InterPro" id="IPR003594">
    <property type="entry name" value="HATPase_dom"/>
</dbReference>
<evidence type="ECO:0000313" key="5">
    <source>
        <dbReference type="EMBL" id="MBC9934445.1"/>
    </source>
</evidence>
<accession>A0ABR7TVC6</accession>
<dbReference type="Pfam" id="PF06580">
    <property type="entry name" value="His_kinase"/>
    <property type="match status" value="1"/>
</dbReference>
<dbReference type="SUPFAM" id="SSF55874">
    <property type="entry name" value="ATPase domain of HSP90 chaperone/DNA topoisomerase II/histidine kinase"/>
    <property type="match status" value="1"/>
</dbReference>
<dbReference type="PANTHER" id="PTHR34220">
    <property type="entry name" value="SENSOR HISTIDINE KINASE YPDA"/>
    <property type="match status" value="1"/>
</dbReference>
<evidence type="ECO:0000256" key="1">
    <source>
        <dbReference type="SAM" id="Phobius"/>
    </source>
</evidence>
<dbReference type="InterPro" id="IPR036890">
    <property type="entry name" value="HATPase_C_sf"/>
</dbReference>
<dbReference type="Gene3D" id="3.30.565.10">
    <property type="entry name" value="Histidine kinase-like ATPase, C-terminal domain"/>
    <property type="match status" value="1"/>
</dbReference>
<keyword evidence="1" id="KW-0472">Membrane</keyword>
<dbReference type="Proteomes" id="UP000659124">
    <property type="component" value="Unassembled WGS sequence"/>
</dbReference>
<dbReference type="InterPro" id="IPR010559">
    <property type="entry name" value="Sig_transdc_His_kin_internal"/>
</dbReference>
<proteinExistence type="predicted"/>
<sequence length="293" mass="32801">MRKQVLTFILMLFAGYVQAQVSADTTTVKNTDAAIKTIKSHIVQLLHDPGFVKSTVLPVAIMILSGLVSLVLLTLFVVVRRKQKRKLKYQEQQTREAKLRLQSIRSQLNPHFVYNALAGIQNLMNKNDNAAANTYLNRFSRLSRRVLEDADRDLITVEEEITLLDDYLKMEQLRFGFVYTITVDNRIDAVNTEIPSMLVQPFVENAVKHGMVTLKEGHVSVRFENTAKGIKVVIEDNGTGFDLAAATEGVGLELSKNRISLLNEVYKHTPVSLQVGSGETGTTITITLNDWLA</sequence>
<dbReference type="RefSeq" id="WP_188091539.1">
    <property type="nucleotide sequence ID" value="NZ_JACVFC010000005.1"/>
</dbReference>
<keyword evidence="5" id="KW-0808">Transferase</keyword>
<protein>
    <submittedName>
        <fullName evidence="5">Histidine kinase</fullName>
    </submittedName>
</protein>
<keyword evidence="1" id="KW-0812">Transmembrane</keyword>
<keyword evidence="2" id="KW-0732">Signal</keyword>
<dbReference type="PANTHER" id="PTHR34220:SF7">
    <property type="entry name" value="SENSOR HISTIDINE KINASE YPDA"/>
    <property type="match status" value="1"/>
</dbReference>
<keyword evidence="6" id="KW-1185">Reference proteome</keyword>
<evidence type="ECO:0000259" key="3">
    <source>
        <dbReference type="Pfam" id="PF02518"/>
    </source>
</evidence>
<dbReference type="Pfam" id="PF02518">
    <property type="entry name" value="HATPase_c"/>
    <property type="match status" value="1"/>
</dbReference>
<feature type="chain" id="PRO_5045637207" evidence="2">
    <location>
        <begin position="20"/>
        <end position="293"/>
    </location>
</feature>
<evidence type="ECO:0000256" key="2">
    <source>
        <dbReference type="SAM" id="SignalP"/>
    </source>
</evidence>
<gene>
    <name evidence="5" type="ORF">ICL07_28925</name>
</gene>
<organism evidence="5 6">
    <name type="scientific">Chitinophaga qingshengii</name>
    <dbReference type="NCBI Taxonomy" id="1569794"/>
    <lineage>
        <taxon>Bacteria</taxon>
        <taxon>Pseudomonadati</taxon>
        <taxon>Bacteroidota</taxon>
        <taxon>Chitinophagia</taxon>
        <taxon>Chitinophagales</taxon>
        <taxon>Chitinophagaceae</taxon>
        <taxon>Chitinophaga</taxon>
    </lineage>
</organism>
<evidence type="ECO:0000313" key="6">
    <source>
        <dbReference type="Proteomes" id="UP000659124"/>
    </source>
</evidence>
<reference evidence="5 6" key="1">
    <citation type="submission" date="2020-09" db="EMBL/GenBank/DDBJ databases">
        <title>Genome sequences of type strains of Chitinophaga qingshengii and Chitinophaga varians.</title>
        <authorList>
            <person name="Kittiwongwattana C."/>
        </authorList>
    </citation>
    <scope>NUCLEOTIDE SEQUENCE [LARGE SCALE GENOMIC DNA]</scope>
    <source>
        <strain evidence="5 6">JCM 30026</strain>
    </source>
</reference>
<feature type="transmembrane region" description="Helical" evidence="1">
    <location>
        <begin position="56"/>
        <end position="79"/>
    </location>
</feature>
<dbReference type="EMBL" id="JACVFC010000005">
    <property type="protein sequence ID" value="MBC9934445.1"/>
    <property type="molecule type" value="Genomic_DNA"/>
</dbReference>
<dbReference type="GO" id="GO:0016301">
    <property type="term" value="F:kinase activity"/>
    <property type="evidence" value="ECO:0007669"/>
    <property type="project" value="UniProtKB-KW"/>
</dbReference>
<keyword evidence="1" id="KW-1133">Transmembrane helix</keyword>
<feature type="domain" description="Histidine kinase/HSP90-like ATPase" evidence="3">
    <location>
        <begin position="198"/>
        <end position="289"/>
    </location>
</feature>
<dbReference type="InterPro" id="IPR050640">
    <property type="entry name" value="Bact_2-comp_sensor_kinase"/>
</dbReference>
<feature type="domain" description="Signal transduction histidine kinase internal region" evidence="4">
    <location>
        <begin position="100"/>
        <end position="176"/>
    </location>
</feature>